<evidence type="ECO:0000256" key="1">
    <source>
        <dbReference type="SAM" id="SignalP"/>
    </source>
</evidence>
<keyword evidence="1" id="KW-0732">Signal</keyword>
<dbReference type="SUPFAM" id="SSF159245">
    <property type="entry name" value="AttH-like"/>
    <property type="match status" value="1"/>
</dbReference>
<keyword evidence="4" id="KW-1185">Reference proteome</keyword>
<dbReference type="PANTHER" id="PTHR38591">
    <property type="entry name" value="HYDROLASE"/>
    <property type="match status" value="1"/>
</dbReference>
<protein>
    <submittedName>
        <fullName evidence="3">Iron ABC transporter permease</fullName>
    </submittedName>
</protein>
<gene>
    <name evidence="3" type="ORF">ACMU_14295</name>
</gene>
<dbReference type="InterPro" id="IPR023374">
    <property type="entry name" value="AttH-like_dom_sf"/>
</dbReference>
<reference evidence="3 4" key="1">
    <citation type="submission" date="2014-03" db="EMBL/GenBank/DDBJ databases">
        <title>Draft Genome Sequence of Actibacterium mucosum KCTC 23349, a Marine Alphaproteobacterium with Complex Ionic Requirements Isolated from Mediterranean Seawater at Malvarrosa Beach, Valencia, Spain.</title>
        <authorList>
            <person name="Arahal D.R."/>
            <person name="Shao Z."/>
            <person name="Lai Q."/>
            <person name="Pujalte M.J."/>
        </authorList>
    </citation>
    <scope>NUCLEOTIDE SEQUENCE [LARGE SCALE GENOMIC DNA]</scope>
    <source>
        <strain evidence="3 4">KCTC 23349</strain>
    </source>
</reference>
<sequence>MNVKAILLPMVWLFWVVCAQAQSFAGLGSAADAGFATPVRGQALSFPTDHGAHPAYRIEWWYITANLQAEDGRDLGVQWTLFRSALAPEGGQGWSVPQVWMGHAAVTTARQHFTSERLARGGVGQAGAEAAPFRAWIDGWSMRGNPVTGPVTLKAEGRDFAYDLTLTANRPLVTHGEAGYSEKSDSGQASYYYSQPFYEVAGVVELPEGPINVTGQAWLDREWSSQPLDENQAGWDWVSLHFESGAKLMGFQVRDDQGAFTSGTWIHADGRVEPFRDAVVQLTPGKTVRVEGRRVPIEWQVTAPRFGLDVQITALNPQAWMPMLFSYWEGPVTIAGSHRGKGYLEMTGYD</sequence>
<evidence type="ECO:0000313" key="4">
    <source>
        <dbReference type="Proteomes" id="UP000026249"/>
    </source>
</evidence>
<dbReference type="AlphaFoldDB" id="A0A037ZH57"/>
<evidence type="ECO:0000259" key="2">
    <source>
        <dbReference type="Pfam" id="PF07143"/>
    </source>
</evidence>
<dbReference type="EMBL" id="JFKE01000005">
    <property type="protein sequence ID" value="KAJ54929.1"/>
    <property type="molecule type" value="Genomic_DNA"/>
</dbReference>
<feature type="domain" description="AttH" evidence="2">
    <location>
        <begin position="58"/>
        <end position="225"/>
    </location>
</feature>
<accession>A0A037ZH57</accession>
<feature type="chain" id="PRO_5001564375" evidence="1">
    <location>
        <begin position="22"/>
        <end position="350"/>
    </location>
</feature>
<dbReference type="RefSeq" id="WP_035260040.1">
    <property type="nucleotide sequence ID" value="NZ_JFKE01000005.1"/>
</dbReference>
<proteinExistence type="predicted"/>
<dbReference type="Pfam" id="PF07143">
    <property type="entry name" value="CrtC"/>
    <property type="match status" value="1"/>
</dbReference>
<feature type="signal peptide" evidence="1">
    <location>
        <begin position="1"/>
        <end position="21"/>
    </location>
</feature>
<dbReference type="STRING" id="1454373.ACMU_14295"/>
<dbReference type="Proteomes" id="UP000026249">
    <property type="component" value="Unassembled WGS sequence"/>
</dbReference>
<dbReference type="PANTHER" id="PTHR38591:SF1">
    <property type="entry name" value="BLL1000 PROTEIN"/>
    <property type="match status" value="1"/>
</dbReference>
<dbReference type="Pfam" id="PF17186">
    <property type="entry name" value="Lipocalin_9"/>
    <property type="match status" value="1"/>
</dbReference>
<organism evidence="3 4">
    <name type="scientific">Actibacterium mucosum KCTC 23349</name>
    <dbReference type="NCBI Taxonomy" id="1454373"/>
    <lineage>
        <taxon>Bacteria</taxon>
        <taxon>Pseudomonadati</taxon>
        <taxon>Pseudomonadota</taxon>
        <taxon>Alphaproteobacteria</taxon>
        <taxon>Rhodobacterales</taxon>
        <taxon>Roseobacteraceae</taxon>
        <taxon>Actibacterium</taxon>
    </lineage>
</organism>
<comment type="caution">
    <text evidence="3">The sequence shown here is derived from an EMBL/GenBank/DDBJ whole genome shotgun (WGS) entry which is preliminary data.</text>
</comment>
<name>A0A037ZH57_9RHOB</name>
<dbReference type="OrthoDB" id="9770826at2"/>
<evidence type="ECO:0000313" key="3">
    <source>
        <dbReference type="EMBL" id="KAJ54929.1"/>
    </source>
</evidence>
<dbReference type="Gene3D" id="2.40.370.10">
    <property type="entry name" value="AttH-like domain"/>
    <property type="match status" value="2"/>
</dbReference>
<dbReference type="InterPro" id="IPR010791">
    <property type="entry name" value="AttH_dom"/>
</dbReference>